<dbReference type="InterPro" id="IPR043128">
    <property type="entry name" value="Rev_trsase/Diguanyl_cyclase"/>
</dbReference>
<evidence type="ECO:0000256" key="4">
    <source>
        <dbReference type="ARBA" id="ARBA00022457"/>
    </source>
</evidence>
<dbReference type="Gene3D" id="3.30.70.270">
    <property type="match status" value="1"/>
</dbReference>
<evidence type="ECO:0000256" key="8">
    <source>
        <dbReference type="ARBA" id="ARBA00022705"/>
    </source>
</evidence>
<keyword evidence="8 17" id="KW-0235">DNA replication</keyword>
<comment type="subcellular location">
    <subcellularLocation>
        <location evidence="1 17">Cytoplasm</location>
    </subcellularLocation>
</comment>
<keyword evidence="5 17" id="KW-0963">Cytoplasm</keyword>
<dbReference type="AlphaFoldDB" id="A0A328BR99"/>
<comment type="function">
    <text evidence="15 17">Poorly processive, error-prone DNA polymerase involved in untargeted mutagenesis. Copies undamaged DNA at stalled replication forks, which arise in vivo from mismatched or misaligned primer ends. These misaligned primers can be extended by PolIV. Exhibits no 3'-5' exonuclease (proofreading) activity. May be involved in translesional synthesis, in conjunction with the beta clamp from PolIII.</text>
</comment>
<dbReference type="Gene3D" id="1.10.150.20">
    <property type="entry name" value="5' to 3' exonuclease, C-terminal subdomain"/>
    <property type="match status" value="1"/>
</dbReference>
<keyword evidence="9 17" id="KW-0479">Metal-binding</keyword>
<protein>
    <recommendedName>
        <fullName evidence="17">DNA polymerase IV</fullName>
        <shortName evidence="17">Pol IV</shortName>
        <ecNumber evidence="17">2.7.7.7</ecNumber>
    </recommendedName>
</protein>
<evidence type="ECO:0000313" key="20">
    <source>
        <dbReference type="Proteomes" id="UP000249524"/>
    </source>
</evidence>
<keyword evidence="11 17" id="KW-0460">Magnesium</keyword>
<evidence type="ECO:0000256" key="12">
    <source>
        <dbReference type="ARBA" id="ARBA00022932"/>
    </source>
</evidence>
<evidence type="ECO:0000256" key="11">
    <source>
        <dbReference type="ARBA" id="ARBA00022842"/>
    </source>
</evidence>
<organism evidence="19 20">
    <name type="scientific">Phenylobacterium kunshanense</name>
    <dbReference type="NCBI Taxonomy" id="1445034"/>
    <lineage>
        <taxon>Bacteria</taxon>
        <taxon>Pseudomonadati</taxon>
        <taxon>Pseudomonadota</taxon>
        <taxon>Alphaproteobacteria</taxon>
        <taxon>Caulobacterales</taxon>
        <taxon>Caulobacteraceae</taxon>
        <taxon>Phenylobacterium</taxon>
    </lineage>
</organism>
<evidence type="ECO:0000256" key="14">
    <source>
        <dbReference type="ARBA" id="ARBA00023204"/>
    </source>
</evidence>
<reference evidence="19 20" key="1">
    <citation type="submission" date="2018-05" db="EMBL/GenBank/DDBJ databases">
        <authorList>
            <person name="Lanie J.A."/>
            <person name="Ng W.-L."/>
            <person name="Kazmierczak K.M."/>
            <person name="Andrzejewski T.M."/>
            <person name="Davidsen T.M."/>
            <person name="Wayne K.J."/>
            <person name="Tettelin H."/>
            <person name="Glass J.I."/>
            <person name="Rusch D."/>
            <person name="Podicherti R."/>
            <person name="Tsui H.-C.T."/>
            <person name="Winkler M.E."/>
        </authorList>
    </citation>
    <scope>NUCLEOTIDE SEQUENCE [LARGE SCALE GENOMIC DNA]</scope>
    <source>
        <strain evidence="19 20">BUT-10</strain>
    </source>
</reference>
<evidence type="ECO:0000256" key="16">
    <source>
        <dbReference type="ARBA" id="ARBA00049244"/>
    </source>
</evidence>
<dbReference type="Gene3D" id="3.30.1490.100">
    <property type="entry name" value="DNA polymerase, Y-family, little finger domain"/>
    <property type="match status" value="1"/>
</dbReference>
<comment type="caution">
    <text evidence="19">The sequence shown here is derived from an EMBL/GenBank/DDBJ whole genome shotgun (WGS) entry which is preliminary data.</text>
</comment>
<dbReference type="InterPro" id="IPR022880">
    <property type="entry name" value="DNApol_IV"/>
</dbReference>
<proteinExistence type="inferred from homology"/>
<keyword evidence="13 17" id="KW-0238">DNA-binding</keyword>
<dbReference type="Gene3D" id="3.40.1170.60">
    <property type="match status" value="1"/>
</dbReference>
<dbReference type="Pfam" id="PF00817">
    <property type="entry name" value="IMS"/>
    <property type="match status" value="1"/>
</dbReference>
<evidence type="ECO:0000256" key="5">
    <source>
        <dbReference type="ARBA" id="ARBA00022490"/>
    </source>
</evidence>
<feature type="binding site" evidence="17">
    <location>
        <position position="42"/>
    </location>
    <ligand>
        <name>Mg(2+)</name>
        <dbReference type="ChEBI" id="CHEBI:18420"/>
    </ligand>
</feature>
<dbReference type="SUPFAM" id="SSF56672">
    <property type="entry name" value="DNA/RNA polymerases"/>
    <property type="match status" value="1"/>
</dbReference>
<dbReference type="GO" id="GO:0000287">
    <property type="term" value="F:magnesium ion binding"/>
    <property type="evidence" value="ECO:0007669"/>
    <property type="project" value="UniProtKB-UniRule"/>
</dbReference>
<dbReference type="SUPFAM" id="SSF100879">
    <property type="entry name" value="Lesion bypass DNA polymerase (Y-family), little finger domain"/>
    <property type="match status" value="1"/>
</dbReference>
<evidence type="ECO:0000256" key="3">
    <source>
        <dbReference type="ARBA" id="ARBA00011245"/>
    </source>
</evidence>
<dbReference type="Pfam" id="PF11799">
    <property type="entry name" value="IMS_C"/>
    <property type="match status" value="1"/>
</dbReference>
<evidence type="ECO:0000256" key="2">
    <source>
        <dbReference type="ARBA" id="ARBA00010945"/>
    </source>
</evidence>
<feature type="active site" evidence="17">
    <location>
        <position position="136"/>
    </location>
</feature>
<dbReference type="InterPro" id="IPR043502">
    <property type="entry name" value="DNA/RNA_pol_sf"/>
</dbReference>
<dbReference type="NCBIfam" id="NF002677">
    <property type="entry name" value="PRK02406.1"/>
    <property type="match status" value="1"/>
</dbReference>
<dbReference type="InterPro" id="IPR001126">
    <property type="entry name" value="UmuC"/>
</dbReference>
<evidence type="ECO:0000256" key="9">
    <source>
        <dbReference type="ARBA" id="ARBA00022723"/>
    </source>
</evidence>
<dbReference type="GO" id="GO:0003684">
    <property type="term" value="F:damaged DNA binding"/>
    <property type="evidence" value="ECO:0007669"/>
    <property type="project" value="InterPro"/>
</dbReference>
<keyword evidence="10 17" id="KW-0227">DNA damage</keyword>
<dbReference type="InterPro" id="IPR017961">
    <property type="entry name" value="DNA_pol_Y-fam_little_finger"/>
</dbReference>
<sequence>MKALCRDCFWSGGEPVRRCPVCGSPRIVAHEELGDLAIAHMDCDAFYASVEKRDRPELRDRPVIVGGGKRGVVTTCCYIARISGVRSAMPMFKALKACPEAVVIKPDFTKYRTESKRILGMAAELTPLVQNLSLDEAWMDLSGTQRLHGAPPAVTLARLQARIEAETGLTVSIGLAPNKFLAKIASDLDKPRGFSVIGHEAQTFLAPQPVKILPGVGPAMVASLEKAGFRTVGDIARADRKWLAERWGAHGLRLYDLAHGRDTRSVNPNEARKGISCETTFNDDLSRLEDLEDRLAPLCDRVARQARSGGVAGRVVTLKLRTTDFRIVTRRRTLPVATQTAHTLFRVGRELLAREATGRPWRLIGIGIADLVEGQEATSDFFAEEERKALASERSMDAIREKFGAGAVTSGRMLRRPPARDDD</sequence>
<comment type="subunit">
    <text evidence="3 17">Monomer.</text>
</comment>
<dbReference type="InterPro" id="IPR036775">
    <property type="entry name" value="DNA_pol_Y-fam_lit_finger_sf"/>
</dbReference>
<feature type="site" description="Substrate discrimination" evidence="17">
    <location>
        <position position="47"/>
    </location>
</feature>
<dbReference type="EMBL" id="QFYS01000001">
    <property type="protein sequence ID" value="RAK69169.1"/>
    <property type="molecule type" value="Genomic_DNA"/>
</dbReference>
<evidence type="ECO:0000256" key="1">
    <source>
        <dbReference type="ARBA" id="ARBA00004496"/>
    </source>
</evidence>
<dbReference type="OrthoDB" id="9808813at2"/>
<keyword evidence="20" id="KW-1185">Reference proteome</keyword>
<dbReference type="NCBIfam" id="NF002751">
    <property type="entry name" value="PRK02794.1"/>
    <property type="match status" value="1"/>
</dbReference>
<feature type="binding site" evidence="17">
    <location>
        <position position="135"/>
    </location>
    <ligand>
        <name>Mg(2+)</name>
        <dbReference type="ChEBI" id="CHEBI:18420"/>
    </ligand>
</feature>
<comment type="cofactor">
    <cofactor evidence="17">
        <name>Mg(2+)</name>
        <dbReference type="ChEBI" id="CHEBI:18420"/>
    </cofactor>
    <text evidence="17">Binds 2 magnesium ions per subunit.</text>
</comment>
<evidence type="ECO:0000259" key="18">
    <source>
        <dbReference type="PROSITE" id="PS50173"/>
    </source>
</evidence>
<dbReference type="HAMAP" id="MF_01113">
    <property type="entry name" value="DNApol_IV"/>
    <property type="match status" value="1"/>
</dbReference>
<keyword evidence="7 17" id="KW-0548">Nucleotidyltransferase</keyword>
<dbReference type="GO" id="GO:0006261">
    <property type="term" value="P:DNA-templated DNA replication"/>
    <property type="evidence" value="ECO:0007669"/>
    <property type="project" value="UniProtKB-UniRule"/>
</dbReference>
<evidence type="ECO:0000256" key="17">
    <source>
        <dbReference type="HAMAP-Rule" id="MF_01113"/>
    </source>
</evidence>
<dbReference type="GO" id="GO:0003887">
    <property type="term" value="F:DNA-directed DNA polymerase activity"/>
    <property type="evidence" value="ECO:0007669"/>
    <property type="project" value="UniProtKB-UniRule"/>
</dbReference>
<evidence type="ECO:0000256" key="15">
    <source>
        <dbReference type="ARBA" id="ARBA00025589"/>
    </source>
</evidence>
<dbReference type="PANTHER" id="PTHR11076">
    <property type="entry name" value="DNA REPAIR POLYMERASE UMUC / TRANSFERASE FAMILY MEMBER"/>
    <property type="match status" value="1"/>
</dbReference>
<evidence type="ECO:0000256" key="10">
    <source>
        <dbReference type="ARBA" id="ARBA00022763"/>
    </source>
</evidence>
<dbReference type="RefSeq" id="WP_111274660.1">
    <property type="nucleotide sequence ID" value="NZ_QFYS01000001.1"/>
</dbReference>
<dbReference type="CDD" id="cd03586">
    <property type="entry name" value="PolY_Pol_IV_kappa"/>
    <property type="match status" value="1"/>
</dbReference>
<dbReference type="GO" id="GO:0006281">
    <property type="term" value="P:DNA repair"/>
    <property type="evidence" value="ECO:0007669"/>
    <property type="project" value="UniProtKB-UniRule"/>
</dbReference>
<evidence type="ECO:0000256" key="6">
    <source>
        <dbReference type="ARBA" id="ARBA00022679"/>
    </source>
</evidence>
<name>A0A328BR99_9CAUL</name>
<accession>A0A328BR99</accession>
<dbReference type="EC" id="2.7.7.7" evidence="17"/>
<evidence type="ECO:0000256" key="13">
    <source>
        <dbReference type="ARBA" id="ARBA00023125"/>
    </source>
</evidence>
<keyword evidence="4 17" id="KW-0515">Mutator protein</keyword>
<keyword evidence="14 17" id="KW-0234">DNA repair</keyword>
<comment type="catalytic activity">
    <reaction evidence="16 17">
        <text>DNA(n) + a 2'-deoxyribonucleoside 5'-triphosphate = DNA(n+1) + diphosphate</text>
        <dbReference type="Rhea" id="RHEA:22508"/>
        <dbReference type="Rhea" id="RHEA-COMP:17339"/>
        <dbReference type="Rhea" id="RHEA-COMP:17340"/>
        <dbReference type="ChEBI" id="CHEBI:33019"/>
        <dbReference type="ChEBI" id="CHEBI:61560"/>
        <dbReference type="ChEBI" id="CHEBI:173112"/>
        <dbReference type="EC" id="2.7.7.7"/>
    </reaction>
</comment>
<feature type="domain" description="UmuC" evidence="18">
    <location>
        <begin position="38"/>
        <end position="217"/>
    </location>
</feature>
<dbReference type="Proteomes" id="UP000249524">
    <property type="component" value="Unassembled WGS sequence"/>
</dbReference>
<evidence type="ECO:0000313" key="19">
    <source>
        <dbReference type="EMBL" id="RAK69169.1"/>
    </source>
</evidence>
<dbReference type="GO" id="GO:0009432">
    <property type="term" value="P:SOS response"/>
    <property type="evidence" value="ECO:0007669"/>
    <property type="project" value="TreeGrafter"/>
</dbReference>
<comment type="similarity">
    <text evidence="2 17">Belongs to the DNA polymerase type-Y family.</text>
</comment>
<dbReference type="FunFam" id="3.30.1490.100:FF:000004">
    <property type="entry name" value="DNA polymerase IV"/>
    <property type="match status" value="1"/>
</dbReference>
<dbReference type="GO" id="GO:0005829">
    <property type="term" value="C:cytosol"/>
    <property type="evidence" value="ECO:0007669"/>
    <property type="project" value="TreeGrafter"/>
</dbReference>
<keyword evidence="6 17" id="KW-0808">Transferase</keyword>
<gene>
    <name evidence="17" type="primary">dinB</name>
    <name evidence="19" type="ORF">DJ019_03970</name>
</gene>
<dbReference type="PANTHER" id="PTHR11076:SF33">
    <property type="entry name" value="DNA POLYMERASE KAPPA"/>
    <property type="match status" value="1"/>
</dbReference>
<keyword evidence="12 17" id="KW-0239">DNA-directed DNA polymerase</keyword>
<dbReference type="GO" id="GO:0042276">
    <property type="term" value="P:error-prone translesion synthesis"/>
    <property type="evidence" value="ECO:0007669"/>
    <property type="project" value="TreeGrafter"/>
</dbReference>
<evidence type="ECO:0000256" key="7">
    <source>
        <dbReference type="ARBA" id="ARBA00022695"/>
    </source>
</evidence>
<dbReference type="InterPro" id="IPR050116">
    <property type="entry name" value="DNA_polymerase-Y"/>
</dbReference>
<dbReference type="PROSITE" id="PS50173">
    <property type="entry name" value="UMUC"/>
    <property type="match status" value="1"/>
</dbReference>
<dbReference type="FunFam" id="3.40.1170.60:FF:000001">
    <property type="entry name" value="DNA polymerase IV"/>
    <property type="match status" value="1"/>
</dbReference>